<feature type="transmembrane region" description="Helical" evidence="8">
    <location>
        <begin position="116"/>
        <end position="135"/>
    </location>
</feature>
<feature type="transmembrane region" description="Helical" evidence="8">
    <location>
        <begin position="66"/>
        <end position="83"/>
    </location>
</feature>
<dbReference type="PANTHER" id="PTHR32196">
    <property type="entry name" value="ABC TRANSPORTER PERMEASE PROTEIN YPHD-RELATED-RELATED"/>
    <property type="match status" value="1"/>
</dbReference>
<feature type="transmembrane region" description="Helical" evidence="8">
    <location>
        <begin position="89"/>
        <end position="109"/>
    </location>
</feature>
<comment type="subcellular location">
    <subcellularLocation>
        <location evidence="1">Cell membrane</location>
        <topology evidence="1">Multi-pass membrane protein</topology>
    </subcellularLocation>
</comment>
<dbReference type="Pfam" id="PF02653">
    <property type="entry name" value="BPD_transp_2"/>
    <property type="match status" value="1"/>
</dbReference>
<accession>A0A916R8X5</accession>
<feature type="transmembrane region" description="Helical" evidence="8">
    <location>
        <begin position="207"/>
        <end position="227"/>
    </location>
</feature>
<keyword evidence="5 8" id="KW-0812">Transmembrane</keyword>
<evidence type="ECO:0000256" key="2">
    <source>
        <dbReference type="ARBA" id="ARBA00022448"/>
    </source>
</evidence>
<dbReference type="GO" id="GO:0022857">
    <property type="term" value="F:transmembrane transporter activity"/>
    <property type="evidence" value="ECO:0007669"/>
    <property type="project" value="InterPro"/>
</dbReference>
<feature type="transmembrane region" description="Helical" evidence="8">
    <location>
        <begin position="41"/>
        <end position="59"/>
    </location>
</feature>
<dbReference type="AlphaFoldDB" id="A0A916R8X5"/>
<organism evidence="9 10">
    <name type="scientific">Pelagibacterium lentulum</name>
    <dbReference type="NCBI Taxonomy" id="2029865"/>
    <lineage>
        <taxon>Bacteria</taxon>
        <taxon>Pseudomonadati</taxon>
        <taxon>Pseudomonadota</taxon>
        <taxon>Alphaproteobacteria</taxon>
        <taxon>Hyphomicrobiales</taxon>
        <taxon>Devosiaceae</taxon>
        <taxon>Pelagibacterium</taxon>
    </lineage>
</organism>
<dbReference type="OrthoDB" id="6384190at2"/>
<dbReference type="Proteomes" id="UP000596977">
    <property type="component" value="Unassembled WGS sequence"/>
</dbReference>
<proteinExistence type="predicted"/>
<evidence type="ECO:0000256" key="3">
    <source>
        <dbReference type="ARBA" id="ARBA00022475"/>
    </source>
</evidence>
<keyword evidence="10" id="KW-1185">Reference proteome</keyword>
<keyword evidence="4" id="KW-0997">Cell inner membrane</keyword>
<keyword evidence="6 8" id="KW-1133">Transmembrane helix</keyword>
<dbReference type="PANTHER" id="PTHR32196:SF21">
    <property type="entry name" value="ABC TRANSPORTER PERMEASE PROTEIN YPHD-RELATED"/>
    <property type="match status" value="1"/>
</dbReference>
<feature type="transmembrane region" description="Helical" evidence="8">
    <location>
        <begin position="155"/>
        <end position="178"/>
    </location>
</feature>
<evidence type="ECO:0000256" key="5">
    <source>
        <dbReference type="ARBA" id="ARBA00022692"/>
    </source>
</evidence>
<keyword evidence="3" id="KW-1003">Cell membrane</keyword>
<gene>
    <name evidence="9" type="primary">rbsC</name>
    <name evidence="9" type="ORF">GCM10011499_10260</name>
</gene>
<dbReference type="GO" id="GO:0005886">
    <property type="term" value="C:plasma membrane"/>
    <property type="evidence" value="ECO:0007669"/>
    <property type="project" value="UniProtKB-SubCell"/>
</dbReference>
<evidence type="ECO:0000313" key="10">
    <source>
        <dbReference type="Proteomes" id="UP000596977"/>
    </source>
</evidence>
<evidence type="ECO:0000256" key="1">
    <source>
        <dbReference type="ARBA" id="ARBA00004651"/>
    </source>
</evidence>
<evidence type="ECO:0000256" key="8">
    <source>
        <dbReference type="SAM" id="Phobius"/>
    </source>
</evidence>
<reference evidence="9 10" key="1">
    <citation type="journal article" date="2014" name="Int. J. Syst. Evol. Microbiol.">
        <title>Complete genome sequence of Corynebacterium casei LMG S-19264T (=DSM 44701T), isolated from a smear-ripened cheese.</title>
        <authorList>
            <consortium name="US DOE Joint Genome Institute (JGI-PGF)"/>
            <person name="Walter F."/>
            <person name="Albersmeier A."/>
            <person name="Kalinowski J."/>
            <person name="Ruckert C."/>
        </authorList>
    </citation>
    <scope>NUCLEOTIDE SEQUENCE [LARGE SCALE GENOMIC DNA]</scope>
    <source>
        <strain evidence="9 10">CGMCC 1.15896</strain>
    </source>
</reference>
<sequence>MTLTTLYRYGTLIAFFLLCLGFALASPGVFASQANVVNLLQQVATLAIVATAATMVMTIGEFDLSVGFVASLSAVICFVLFAGGYDMTLAIPLALLGGMVSGTLNGVMVSRFGVPSFVATLAVGTIVSGLAFGLSGGASLFQNVPDAFKALGRGAILGVPVLALWFIAVMAGTALVLARTEFGRRVQAIGGNVVAARLAGLPVMRDVIVTFAIAGGLSALAGLLLAARLGSVQHTMGEPLLLPAYAAVFIGTTMSPTGAPSVGGTLLGVLITGVLVNGMTIMGVEPFVQRMMTGVIILVAVLLRHFGRRDP</sequence>
<dbReference type="RefSeq" id="WP_127072619.1">
    <property type="nucleotide sequence ID" value="NZ_BMKB01000002.1"/>
</dbReference>
<dbReference type="EMBL" id="BMKB01000002">
    <property type="protein sequence ID" value="GGA42677.1"/>
    <property type="molecule type" value="Genomic_DNA"/>
</dbReference>
<evidence type="ECO:0000256" key="7">
    <source>
        <dbReference type="ARBA" id="ARBA00023136"/>
    </source>
</evidence>
<evidence type="ECO:0000256" key="4">
    <source>
        <dbReference type="ARBA" id="ARBA00022519"/>
    </source>
</evidence>
<dbReference type="InterPro" id="IPR001851">
    <property type="entry name" value="ABC_transp_permease"/>
</dbReference>
<name>A0A916R8X5_9HYPH</name>
<keyword evidence="7 8" id="KW-0472">Membrane</keyword>
<feature type="transmembrane region" description="Helical" evidence="8">
    <location>
        <begin position="262"/>
        <end position="281"/>
    </location>
</feature>
<protein>
    <submittedName>
        <fullName evidence="9">Dolichyl-phosphate beta-glucosyltransferase</fullName>
    </submittedName>
</protein>
<evidence type="ECO:0000313" key="9">
    <source>
        <dbReference type="EMBL" id="GGA42677.1"/>
    </source>
</evidence>
<evidence type="ECO:0000256" key="6">
    <source>
        <dbReference type="ARBA" id="ARBA00022989"/>
    </source>
</evidence>
<comment type="caution">
    <text evidence="9">The sequence shown here is derived from an EMBL/GenBank/DDBJ whole genome shotgun (WGS) entry which is preliminary data.</text>
</comment>
<keyword evidence="2" id="KW-0813">Transport</keyword>
<dbReference type="CDD" id="cd06579">
    <property type="entry name" value="TM_PBP1_transp_AraH_like"/>
    <property type="match status" value="1"/>
</dbReference>